<sequence length="71" mass="8212">MSREFEFKMRVTACDREGYYYPRWDQARTVTAIATTEQQAINDVAAALGPCRDGRNWYWGFKVDAMKAVTP</sequence>
<gene>
    <name evidence="1" type="ORF">EDD33_2597</name>
</gene>
<dbReference type="OrthoDB" id="9429709at2"/>
<dbReference type="Proteomes" id="UP000281738">
    <property type="component" value="Unassembled WGS sequence"/>
</dbReference>
<dbReference type="EMBL" id="RKHO01000001">
    <property type="protein sequence ID" value="ROR91722.1"/>
    <property type="molecule type" value="Genomic_DNA"/>
</dbReference>
<reference evidence="1 2" key="1">
    <citation type="submission" date="2018-11" db="EMBL/GenBank/DDBJ databases">
        <title>Sequencing the genomes of 1000 actinobacteria strains.</title>
        <authorList>
            <person name="Klenk H.-P."/>
        </authorList>
    </citation>
    <scope>NUCLEOTIDE SEQUENCE [LARGE SCALE GENOMIC DNA]</scope>
    <source>
        <strain evidence="1 2">DSM 12652</strain>
    </source>
</reference>
<evidence type="ECO:0000313" key="2">
    <source>
        <dbReference type="Proteomes" id="UP000281738"/>
    </source>
</evidence>
<keyword evidence="2" id="KW-1185">Reference proteome</keyword>
<name>A0A3N2CW00_9ACTN</name>
<proteinExistence type="predicted"/>
<dbReference type="RefSeq" id="WP_123391332.1">
    <property type="nucleotide sequence ID" value="NZ_RKHO01000001.1"/>
</dbReference>
<evidence type="ECO:0000313" key="1">
    <source>
        <dbReference type="EMBL" id="ROR91722.1"/>
    </source>
</evidence>
<organism evidence="1 2">
    <name type="scientific">Nocardioides aurantiacus</name>
    <dbReference type="NCBI Taxonomy" id="86796"/>
    <lineage>
        <taxon>Bacteria</taxon>
        <taxon>Bacillati</taxon>
        <taxon>Actinomycetota</taxon>
        <taxon>Actinomycetes</taxon>
        <taxon>Propionibacteriales</taxon>
        <taxon>Nocardioidaceae</taxon>
        <taxon>Nocardioides</taxon>
    </lineage>
</organism>
<comment type="caution">
    <text evidence="1">The sequence shown here is derived from an EMBL/GenBank/DDBJ whole genome shotgun (WGS) entry which is preliminary data.</text>
</comment>
<accession>A0A3N2CW00</accession>
<protein>
    <submittedName>
        <fullName evidence="1">Uncharacterized protein</fullName>
    </submittedName>
</protein>
<dbReference type="AlphaFoldDB" id="A0A3N2CW00"/>